<dbReference type="Gene3D" id="3.40.50.1220">
    <property type="entry name" value="TPP-binding domain"/>
    <property type="match status" value="1"/>
</dbReference>
<dbReference type="OrthoDB" id="6357023at2"/>
<name>A0A094LSW5_9GAMM</name>
<dbReference type="AlphaFoldDB" id="A0A094LSW5"/>
<organism evidence="1 2">
    <name type="scientific">Shewanella mangrovi</name>
    <dbReference type="NCBI Taxonomy" id="1515746"/>
    <lineage>
        <taxon>Bacteria</taxon>
        <taxon>Pseudomonadati</taxon>
        <taxon>Pseudomonadota</taxon>
        <taxon>Gammaproteobacteria</taxon>
        <taxon>Alteromonadales</taxon>
        <taxon>Shewanellaceae</taxon>
        <taxon>Shewanella</taxon>
    </lineage>
</organism>
<dbReference type="InterPro" id="IPR029035">
    <property type="entry name" value="DHS-like_NAD/FAD-binding_dom"/>
</dbReference>
<dbReference type="eggNOG" id="COG0846">
    <property type="taxonomic scope" value="Bacteria"/>
</dbReference>
<dbReference type="Proteomes" id="UP000029264">
    <property type="component" value="Unassembled WGS sequence"/>
</dbReference>
<dbReference type="SUPFAM" id="SSF52467">
    <property type="entry name" value="DHS-like NAD/FAD-binding domain"/>
    <property type="match status" value="1"/>
</dbReference>
<accession>A0A094LSW5</accession>
<dbReference type="STRING" id="1515746.HR45_07260"/>
<keyword evidence="2" id="KW-1185">Reference proteome</keyword>
<sequence length="934" mass="108757">MHPHNIHIKNIKQANEDNRLAIFVGAGISKSSDTDYISLPSWSDLITELKADLAITEELDYLKLAQLYYLEFGEQTYNQTLKKYFPEDIPPSSLHRTILRISPRVIITTNWDCIIENAIEQEGYLYDTICTDKDLVSSTSPNKFIKIHGDFKNHNIVFKEDDYLNYSRNFPLIENYIKSIFSTHTVLFLGYSYNDINLKHIMKWLQSHSSSAPQMYLVNFKTNKPQESYLRNYGITTLVIDSESYSIDEIQHLEERSALTQSFLKSIIQDDRAVDPNDDQEVISFIYERIKHLKQLSSITHNQIRRAITNCGFRYDDDGLNVLELFKPQGILTTDYSETTRCLHEKFLELLSRIDLLNEDEKEKFYLRNSTLTDIFSILSLAYIKGVVLPNNNDRGKTMYFVNEKIDSAQDLEKKDREHISFSACECKSNDLVKSLSSESYENYKNGKCELAFKKNSELILVCKMHRIYSFLLIALFNKNTILRMLKYSFSTEQRNEFAKEAEVELQDEFFKFPRSEIKKNQALYDFLSLHSVHQKANECTKKVLDLTKTIKSIKAGGISLNNNADEPTSTHINLLMFALKNHIMIDQYAPYKAVMRDFIKISILRQSVKERVKLNQYEFYSAIQFYSSKDLKSELSIFFKNEDSTQLRLDASDECCEWITSTILPNLTDRLIQDRSLSNSYEIEFINSVQLLSFLNLNVYHFSKVMSEFSRLIISSSTTIGTYKAVNEFLAHQHNLFEREIKTDILIKILNTLIDKITSKTAHGYDNHAITNGSIDNLYDYIGLENGEYTDKERVNRLVFELGTYTLEEQRKFSRSLLYSIFNISNATVRNIIRKFIESVISQPKTKDIDDWEFELWSVAVGFKDFETEAATKLDEYLEQFRDGKTFSTKLYSLKGLTQYLVDKNKINTLEVLNKELGDLIEQYENRPNFSVI</sequence>
<dbReference type="Pfam" id="PF13289">
    <property type="entry name" value="SIR2_2"/>
    <property type="match status" value="1"/>
</dbReference>
<dbReference type="RefSeq" id="WP_037441183.1">
    <property type="nucleotide sequence ID" value="NZ_JPEO01000003.1"/>
</dbReference>
<protein>
    <submittedName>
        <fullName evidence="1">Uncharacterized protein</fullName>
    </submittedName>
</protein>
<evidence type="ECO:0000313" key="1">
    <source>
        <dbReference type="EMBL" id="KFZ38278.1"/>
    </source>
</evidence>
<gene>
    <name evidence="1" type="ORF">HR45_07260</name>
</gene>
<evidence type="ECO:0000313" key="2">
    <source>
        <dbReference type="Proteomes" id="UP000029264"/>
    </source>
</evidence>
<dbReference type="EMBL" id="JPEO01000003">
    <property type="protein sequence ID" value="KFZ38278.1"/>
    <property type="molecule type" value="Genomic_DNA"/>
</dbReference>
<comment type="caution">
    <text evidence="1">The sequence shown here is derived from an EMBL/GenBank/DDBJ whole genome shotgun (WGS) entry which is preliminary data.</text>
</comment>
<proteinExistence type="predicted"/>
<reference evidence="1 2" key="1">
    <citation type="submission" date="2014-06" db="EMBL/GenBank/DDBJ databases">
        <title>Shewanella sp. YQH10.</title>
        <authorList>
            <person name="Liu Y."/>
            <person name="Zeng R."/>
        </authorList>
    </citation>
    <scope>NUCLEOTIDE SEQUENCE [LARGE SCALE GENOMIC DNA]</scope>
    <source>
        <strain evidence="1 2">YQH10</strain>
    </source>
</reference>